<gene>
    <name evidence="10 12" type="primary">carA</name>
    <name evidence="12" type="ORF">OOZ53_18115</name>
</gene>
<feature type="binding site" evidence="10">
    <location>
        <position position="255"/>
    </location>
    <ligand>
        <name>L-glutamine</name>
        <dbReference type="ChEBI" id="CHEBI:58359"/>
    </ligand>
</feature>
<reference evidence="12" key="1">
    <citation type="submission" date="2022-11" db="EMBL/GenBank/DDBJ databases">
        <title>Hoeflea poritis sp. nov., isolated from scleractinian coral Porites lutea.</title>
        <authorList>
            <person name="Zhang G."/>
            <person name="Wei Q."/>
            <person name="Cai L."/>
        </authorList>
    </citation>
    <scope>NUCLEOTIDE SEQUENCE</scope>
    <source>
        <strain evidence="12">E7-10</strain>
    </source>
</reference>
<feature type="active site" evidence="10">
    <location>
        <position position="368"/>
    </location>
</feature>
<dbReference type="InterPro" id="IPR035686">
    <property type="entry name" value="CPSase_GATase1"/>
</dbReference>
<dbReference type="InterPro" id="IPR006274">
    <property type="entry name" value="CarbamoylP_synth_ssu"/>
</dbReference>
<keyword evidence="7 10" id="KW-0315">Glutamine amidotransferase</keyword>
<dbReference type="Pfam" id="PF00117">
    <property type="entry name" value="GATase"/>
    <property type="match status" value="1"/>
</dbReference>
<feature type="active site" description="Nucleophile" evidence="10">
    <location>
        <position position="284"/>
    </location>
</feature>
<dbReference type="InterPro" id="IPR036480">
    <property type="entry name" value="CarbP_synth_ssu_N_sf"/>
</dbReference>
<dbReference type="PROSITE" id="PS51273">
    <property type="entry name" value="GATASE_TYPE_1"/>
    <property type="match status" value="1"/>
</dbReference>
<dbReference type="Pfam" id="PF00988">
    <property type="entry name" value="CPSase_sm_chain"/>
    <property type="match status" value="1"/>
</dbReference>
<feature type="binding site" evidence="10">
    <location>
        <position position="257"/>
    </location>
    <ligand>
        <name>L-glutamine</name>
        <dbReference type="ChEBI" id="CHEBI:58359"/>
    </ligand>
</feature>
<dbReference type="RefSeq" id="WP_271091099.1">
    <property type="nucleotide sequence ID" value="NZ_JAPJZH010000012.1"/>
</dbReference>
<keyword evidence="3 10" id="KW-0055">Arginine biosynthesis</keyword>
<dbReference type="EMBL" id="JAPJZH010000012">
    <property type="protein sequence ID" value="MDA4847281.1"/>
    <property type="molecule type" value="Genomic_DNA"/>
</dbReference>
<dbReference type="SUPFAM" id="SSF52021">
    <property type="entry name" value="Carbamoyl phosphate synthetase, small subunit N-terminal domain"/>
    <property type="match status" value="1"/>
</dbReference>
<protein>
    <recommendedName>
        <fullName evidence="10">Carbamoyl phosphate synthase small chain</fullName>
        <ecNumber evidence="10">6.3.5.5</ecNumber>
    </recommendedName>
    <alternativeName>
        <fullName evidence="10">Carbamoyl phosphate synthetase glutamine chain</fullName>
    </alternativeName>
</protein>
<evidence type="ECO:0000256" key="10">
    <source>
        <dbReference type="HAMAP-Rule" id="MF_01209"/>
    </source>
</evidence>
<organism evidence="12 13">
    <name type="scientific">Hoeflea poritis</name>
    <dbReference type="NCBI Taxonomy" id="2993659"/>
    <lineage>
        <taxon>Bacteria</taxon>
        <taxon>Pseudomonadati</taxon>
        <taxon>Pseudomonadota</taxon>
        <taxon>Alphaproteobacteria</taxon>
        <taxon>Hyphomicrobiales</taxon>
        <taxon>Rhizobiaceae</taxon>
        <taxon>Hoeflea</taxon>
    </lineage>
</organism>
<comment type="function">
    <text evidence="10">Small subunit of the glutamine-dependent carbamoyl phosphate synthetase (CPSase). CPSase catalyzes the formation of carbamoyl phosphate from the ammonia moiety of glutamine, carbonate, and phosphate donated by ATP, constituting the first step of 2 biosynthetic pathways, one leading to arginine and/or urea and the other to pyrimidine nucleotides. The small subunit (glutamine amidotransferase) binds and cleaves glutamine to supply the large subunit with the substrate ammonia.</text>
</comment>
<feature type="region of interest" description="CPSase" evidence="10">
    <location>
        <begin position="1"/>
        <end position="196"/>
    </location>
</feature>
<accession>A0ABT4VRF0</accession>
<dbReference type="PRINTS" id="PR00096">
    <property type="entry name" value="GATASE"/>
</dbReference>
<dbReference type="HAMAP" id="MF_01209">
    <property type="entry name" value="CPSase_S_chain"/>
    <property type="match status" value="1"/>
</dbReference>
<comment type="catalytic activity">
    <reaction evidence="10">
        <text>L-glutamine + H2O = L-glutamate + NH4(+)</text>
        <dbReference type="Rhea" id="RHEA:15889"/>
        <dbReference type="ChEBI" id="CHEBI:15377"/>
        <dbReference type="ChEBI" id="CHEBI:28938"/>
        <dbReference type="ChEBI" id="CHEBI:29985"/>
        <dbReference type="ChEBI" id="CHEBI:58359"/>
    </reaction>
</comment>
<comment type="subunit">
    <text evidence="10">Composed of two chains; the small (or glutamine) chain promotes the hydrolysis of glutamine to ammonia, which is used by the large (or ammonia) chain to synthesize carbamoyl phosphate. Tetramer of heterodimers (alpha,beta)4.</text>
</comment>
<feature type="binding site" evidence="10">
    <location>
        <position position="288"/>
    </location>
    <ligand>
        <name>L-glutamine</name>
        <dbReference type="ChEBI" id="CHEBI:58359"/>
    </ligand>
</feature>
<keyword evidence="5 10" id="KW-0547">Nucleotide-binding</keyword>
<dbReference type="Proteomes" id="UP001148313">
    <property type="component" value="Unassembled WGS sequence"/>
</dbReference>
<keyword evidence="8 10" id="KW-0665">Pyrimidine biosynthesis</keyword>
<evidence type="ECO:0000256" key="3">
    <source>
        <dbReference type="ARBA" id="ARBA00022571"/>
    </source>
</evidence>
<evidence type="ECO:0000256" key="4">
    <source>
        <dbReference type="ARBA" id="ARBA00022598"/>
    </source>
</evidence>
<dbReference type="SMART" id="SM01097">
    <property type="entry name" value="CPSase_sm_chain"/>
    <property type="match status" value="1"/>
</dbReference>
<evidence type="ECO:0000256" key="1">
    <source>
        <dbReference type="ARBA" id="ARBA00005077"/>
    </source>
</evidence>
<dbReference type="CDD" id="cd01744">
    <property type="entry name" value="GATase1_CPSase"/>
    <property type="match status" value="1"/>
</dbReference>
<comment type="pathway">
    <text evidence="1 10">Amino-acid biosynthesis; L-arginine biosynthesis; carbamoyl phosphate from bicarbonate: step 1/1.</text>
</comment>
<dbReference type="Gene3D" id="3.50.30.20">
    <property type="entry name" value="Carbamoyl-phosphate synthase small subunit, N-terminal domain"/>
    <property type="match status" value="1"/>
</dbReference>
<comment type="pathway">
    <text evidence="10">Pyrimidine metabolism; UMP biosynthesis via de novo pathway; (S)-dihydroorotate from bicarbonate: step 1/3.</text>
</comment>
<keyword evidence="13" id="KW-1185">Reference proteome</keyword>
<dbReference type="InterPro" id="IPR029062">
    <property type="entry name" value="Class_I_gatase-like"/>
</dbReference>
<dbReference type="InterPro" id="IPR002474">
    <property type="entry name" value="CarbamoylP_synth_ssu_N"/>
</dbReference>
<evidence type="ECO:0000256" key="6">
    <source>
        <dbReference type="ARBA" id="ARBA00022840"/>
    </source>
</evidence>
<evidence type="ECO:0000256" key="9">
    <source>
        <dbReference type="ARBA" id="ARBA00048816"/>
    </source>
</evidence>
<feature type="domain" description="Carbamoyl-phosphate synthase small subunit N-terminal" evidence="11">
    <location>
        <begin position="12"/>
        <end position="146"/>
    </location>
</feature>
<evidence type="ECO:0000256" key="2">
    <source>
        <dbReference type="ARBA" id="ARBA00007800"/>
    </source>
</evidence>
<feature type="binding site" evidence="10">
    <location>
        <position position="285"/>
    </location>
    <ligand>
        <name>L-glutamine</name>
        <dbReference type="ChEBI" id="CHEBI:58359"/>
    </ligand>
</feature>
<feature type="binding site" evidence="10">
    <location>
        <position position="328"/>
    </location>
    <ligand>
        <name>L-glutamine</name>
        <dbReference type="ChEBI" id="CHEBI:58359"/>
    </ligand>
</feature>
<evidence type="ECO:0000313" key="12">
    <source>
        <dbReference type="EMBL" id="MDA4847281.1"/>
    </source>
</evidence>
<dbReference type="GO" id="GO:0004088">
    <property type="term" value="F:carbamoyl-phosphate synthase (glutamine-hydrolyzing) activity"/>
    <property type="evidence" value="ECO:0007669"/>
    <property type="project" value="UniProtKB-EC"/>
</dbReference>
<name>A0ABT4VRF0_9HYPH</name>
<comment type="similarity">
    <text evidence="2 10">Belongs to the CarA family.</text>
</comment>
<dbReference type="PANTHER" id="PTHR43418:SF7">
    <property type="entry name" value="CARBAMOYL-PHOSPHATE SYNTHASE SMALL CHAIN"/>
    <property type="match status" value="1"/>
</dbReference>
<dbReference type="NCBIfam" id="TIGR01368">
    <property type="entry name" value="CPSaseIIsmall"/>
    <property type="match status" value="1"/>
</dbReference>
<feature type="binding site" evidence="10">
    <location>
        <position position="329"/>
    </location>
    <ligand>
        <name>L-glutamine</name>
        <dbReference type="ChEBI" id="CHEBI:58359"/>
    </ligand>
</feature>
<dbReference type="PRINTS" id="PR00097">
    <property type="entry name" value="ANTSNTHASEII"/>
</dbReference>
<proteinExistence type="inferred from homology"/>
<dbReference type="PANTHER" id="PTHR43418">
    <property type="entry name" value="MULTIFUNCTIONAL TRYPTOPHAN BIOSYNTHESIS PROTEIN-RELATED"/>
    <property type="match status" value="1"/>
</dbReference>
<evidence type="ECO:0000259" key="11">
    <source>
        <dbReference type="SMART" id="SM01097"/>
    </source>
</evidence>
<keyword evidence="4 10" id="KW-0436">Ligase</keyword>
<feature type="active site" evidence="10">
    <location>
        <position position="370"/>
    </location>
</feature>
<feature type="binding site" evidence="10">
    <location>
        <position position="56"/>
    </location>
    <ligand>
        <name>L-glutamine</name>
        <dbReference type="ChEBI" id="CHEBI:58359"/>
    </ligand>
</feature>
<sequence length="400" mass="42795">MTNTPAWNKSKPTALLVLADGTVIEGQGVGATGAIEAEVCFNTALTGYQEILTDPSYSGQIVTFTFPHIGNIGANGEDIEDLNPAARNGAVGAIFKADITDPSNFRASDHLDEWLKSRGIIAMCGIDTRALTVWIRENGMPNAVIAHEPDGQFDIEALKQRAKAWHGLVGLDLAIETTSGQSSRWDEKPWVWNEGFGHNDAGEGDIHIVAVDFGVKRNILRLFSGLGCRVTVVPASATAEDILALNPDGIFLSNGPGDPAATGKYAVGTIRSLLDSGIPLFGICLGHQILALALGARTVKMHQGHHGANHPVKDHTTGKVEIVSMNHGFAVDSASLPSDVEETHVSLFDGSNCGLQVKGKPVFSVQHHPEASPGPQDSHYLFRRFINLIRQRRGEEALAE</sequence>
<evidence type="ECO:0000313" key="13">
    <source>
        <dbReference type="Proteomes" id="UP001148313"/>
    </source>
</evidence>
<dbReference type="InterPro" id="IPR017926">
    <property type="entry name" value="GATASE"/>
</dbReference>
<dbReference type="InterPro" id="IPR050472">
    <property type="entry name" value="Anth_synth/Amidotransfase"/>
</dbReference>
<dbReference type="Gene3D" id="3.40.50.880">
    <property type="match status" value="1"/>
</dbReference>
<evidence type="ECO:0000256" key="8">
    <source>
        <dbReference type="ARBA" id="ARBA00022975"/>
    </source>
</evidence>
<comment type="caution">
    <text evidence="12">The sequence shown here is derived from an EMBL/GenBank/DDBJ whole genome shotgun (WGS) entry which is preliminary data.</text>
</comment>
<dbReference type="SUPFAM" id="SSF52317">
    <property type="entry name" value="Class I glutamine amidotransferase-like"/>
    <property type="match status" value="1"/>
</dbReference>
<dbReference type="NCBIfam" id="NF009475">
    <property type="entry name" value="PRK12838.1"/>
    <property type="match status" value="1"/>
</dbReference>
<keyword evidence="10" id="KW-0028">Amino-acid biosynthesis</keyword>
<evidence type="ECO:0000256" key="7">
    <source>
        <dbReference type="ARBA" id="ARBA00022962"/>
    </source>
</evidence>
<dbReference type="PRINTS" id="PR00099">
    <property type="entry name" value="CPSGATASE"/>
</dbReference>
<dbReference type="EC" id="6.3.5.5" evidence="10"/>
<keyword evidence="6 10" id="KW-0067">ATP-binding</keyword>
<comment type="catalytic activity">
    <reaction evidence="9 10">
        <text>hydrogencarbonate + L-glutamine + 2 ATP + H2O = carbamoyl phosphate + L-glutamate + 2 ADP + phosphate + 2 H(+)</text>
        <dbReference type="Rhea" id="RHEA:18633"/>
        <dbReference type="ChEBI" id="CHEBI:15377"/>
        <dbReference type="ChEBI" id="CHEBI:15378"/>
        <dbReference type="ChEBI" id="CHEBI:17544"/>
        <dbReference type="ChEBI" id="CHEBI:29985"/>
        <dbReference type="ChEBI" id="CHEBI:30616"/>
        <dbReference type="ChEBI" id="CHEBI:43474"/>
        <dbReference type="ChEBI" id="CHEBI:58228"/>
        <dbReference type="ChEBI" id="CHEBI:58359"/>
        <dbReference type="ChEBI" id="CHEBI:456216"/>
        <dbReference type="EC" id="6.3.5.5"/>
    </reaction>
</comment>
<feature type="binding site" evidence="10">
    <location>
        <position position="326"/>
    </location>
    <ligand>
        <name>L-glutamine</name>
        <dbReference type="ChEBI" id="CHEBI:58359"/>
    </ligand>
</feature>
<evidence type="ECO:0000256" key="5">
    <source>
        <dbReference type="ARBA" id="ARBA00022741"/>
    </source>
</evidence>